<dbReference type="RefSeq" id="WP_371754965.1">
    <property type="nucleotide sequence ID" value="NZ_JAYJLD010000023.1"/>
</dbReference>
<dbReference type="InterPro" id="IPR029016">
    <property type="entry name" value="GAF-like_dom_sf"/>
</dbReference>
<dbReference type="PROSITE" id="PS50112">
    <property type="entry name" value="PAS"/>
    <property type="match status" value="1"/>
</dbReference>
<dbReference type="PANTHER" id="PTHR43304:SF1">
    <property type="entry name" value="PAC DOMAIN-CONTAINING PROTEIN"/>
    <property type="match status" value="1"/>
</dbReference>
<evidence type="ECO:0000259" key="6">
    <source>
        <dbReference type="PROSITE" id="PS50112"/>
    </source>
</evidence>
<dbReference type="Proteomes" id="UP001310386">
    <property type="component" value="Unassembled WGS sequence"/>
</dbReference>
<comment type="catalytic activity">
    <reaction evidence="1">
        <text>ATP + protein L-histidine = ADP + protein N-phospho-L-histidine.</text>
        <dbReference type="EC" id="2.7.13.3"/>
    </reaction>
</comment>
<keyword evidence="3" id="KW-0597">Phosphoprotein</keyword>
<keyword evidence="9" id="KW-1185">Reference proteome</keyword>
<dbReference type="SMART" id="SM00091">
    <property type="entry name" value="PAS"/>
    <property type="match status" value="1"/>
</dbReference>
<dbReference type="Gene3D" id="3.30.450.20">
    <property type="entry name" value="PAS domain"/>
    <property type="match status" value="1"/>
</dbReference>
<evidence type="ECO:0000259" key="7">
    <source>
        <dbReference type="PROSITE" id="PS50113"/>
    </source>
</evidence>
<dbReference type="PANTHER" id="PTHR43304">
    <property type="entry name" value="PHYTOCHROME-LIKE PROTEIN CPH1"/>
    <property type="match status" value="1"/>
</dbReference>
<organism evidence="8 9">
    <name type="scientific">Ferviditalea candida</name>
    <dbReference type="NCBI Taxonomy" id="3108399"/>
    <lineage>
        <taxon>Bacteria</taxon>
        <taxon>Bacillati</taxon>
        <taxon>Bacillota</taxon>
        <taxon>Bacilli</taxon>
        <taxon>Bacillales</taxon>
        <taxon>Paenibacillaceae</taxon>
        <taxon>Ferviditalea</taxon>
    </lineage>
</organism>
<dbReference type="InterPro" id="IPR013655">
    <property type="entry name" value="PAS_fold_3"/>
</dbReference>
<sequence>MDRDLEIVKARDLLRETISRLDAVLWARDFETRRLLYMSEGAGKVFGVTREEAARMSSFAHIVHPEDAAAVAETIYSGNPEMVEFRIVHPISGEIRWIQTNIRPEADETGRIRVVHGISIDVTNRKLPEEFMKAQNEVLKLIALGKPLSEVLGKIAEQTNLNMPGRVCSILLVDTEQRMFMQGASPGFPDIYHKTMLSKSIDGLKSPEAMAVKGKKPVVLSDIGGEATDEMPTFAQVACAFGLKSAYVWPIFSVIGMLSPLLRSIPNSAGNRQEMKGKWSRPLPA</sequence>
<dbReference type="PROSITE" id="PS50113">
    <property type="entry name" value="PAC"/>
    <property type="match status" value="1"/>
</dbReference>
<evidence type="ECO:0000313" key="9">
    <source>
        <dbReference type="Proteomes" id="UP001310386"/>
    </source>
</evidence>
<dbReference type="SUPFAM" id="SSF55781">
    <property type="entry name" value="GAF domain-like"/>
    <property type="match status" value="1"/>
</dbReference>
<dbReference type="SUPFAM" id="SSF55785">
    <property type="entry name" value="PYP-like sensor domain (PAS domain)"/>
    <property type="match status" value="1"/>
</dbReference>
<dbReference type="SMART" id="SM00086">
    <property type="entry name" value="PAC"/>
    <property type="match status" value="1"/>
</dbReference>
<dbReference type="EC" id="2.7.13.3" evidence="2"/>
<dbReference type="InterPro" id="IPR001610">
    <property type="entry name" value="PAC"/>
</dbReference>
<dbReference type="InterPro" id="IPR052162">
    <property type="entry name" value="Sensor_kinase/Photoreceptor"/>
</dbReference>
<evidence type="ECO:0000256" key="2">
    <source>
        <dbReference type="ARBA" id="ARBA00012438"/>
    </source>
</evidence>
<dbReference type="InterPro" id="IPR000014">
    <property type="entry name" value="PAS"/>
</dbReference>
<keyword evidence="5" id="KW-0418">Kinase</keyword>
<keyword evidence="4" id="KW-0808">Transferase</keyword>
<evidence type="ECO:0000256" key="4">
    <source>
        <dbReference type="ARBA" id="ARBA00022679"/>
    </source>
</evidence>
<proteinExistence type="predicted"/>
<gene>
    <name evidence="8" type="ORF">VF724_14365</name>
</gene>
<evidence type="ECO:0000256" key="5">
    <source>
        <dbReference type="ARBA" id="ARBA00022777"/>
    </source>
</evidence>
<evidence type="ECO:0000256" key="3">
    <source>
        <dbReference type="ARBA" id="ARBA00022553"/>
    </source>
</evidence>
<dbReference type="EMBL" id="JAYJLD010000023">
    <property type="protein sequence ID" value="MEB3102841.1"/>
    <property type="molecule type" value="Genomic_DNA"/>
</dbReference>
<dbReference type="InterPro" id="IPR035965">
    <property type="entry name" value="PAS-like_dom_sf"/>
</dbReference>
<evidence type="ECO:0000256" key="1">
    <source>
        <dbReference type="ARBA" id="ARBA00000085"/>
    </source>
</evidence>
<feature type="domain" description="PAC" evidence="7">
    <location>
        <begin position="81"/>
        <end position="134"/>
    </location>
</feature>
<protein>
    <recommendedName>
        <fullName evidence="2">histidine kinase</fullName>
        <ecNumber evidence="2">2.7.13.3</ecNumber>
    </recommendedName>
</protein>
<dbReference type="NCBIfam" id="TIGR00229">
    <property type="entry name" value="sensory_box"/>
    <property type="match status" value="1"/>
</dbReference>
<comment type="caution">
    <text evidence="8">The sequence shown here is derived from an EMBL/GenBank/DDBJ whole genome shotgun (WGS) entry which is preliminary data.</text>
</comment>
<dbReference type="Pfam" id="PF08447">
    <property type="entry name" value="PAS_3"/>
    <property type="match status" value="1"/>
</dbReference>
<reference evidence="8" key="1">
    <citation type="submission" date="2023-12" db="EMBL/GenBank/DDBJ databases">
        <title>Fervidustalea candida gen. nov., sp. nov., a novel member of the family Paenibacillaceae isolated from a geothermal area.</title>
        <authorList>
            <person name="Li W.-J."/>
            <person name="Jiao J.-Y."/>
            <person name="Chen Y."/>
        </authorList>
    </citation>
    <scope>NUCLEOTIDE SEQUENCE</scope>
    <source>
        <strain evidence="8">SYSU GA230002</strain>
    </source>
</reference>
<feature type="domain" description="PAS" evidence="6">
    <location>
        <begin position="10"/>
        <end position="75"/>
    </location>
</feature>
<dbReference type="Gene3D" id="3.30.450.40">
    <property type="match status" value="1"/>
</dbReference>
<dbReference type="InterPro" id="IPR000700">
    <property type="entry name" value="PAS-assoc_C"/>
</dbReference>
<evidence type="ECO:0000313" key="8">
    <source>
        <dbReference type="EMBL" id="MEB3102841.1"/>
    </source>
</evidence>
<dbReference type="CDD" id="cd00130">
    <property type="entry name" value="PAS"/>
    <property type="match status" value="1"/>
</dbReference>
<name>A0ABU5ZME5_9BACL</name>
<accession>A0ABU5ZME5</accession>